<evidence type="ECO:0000313" key="3">
    <source>
        <dbReference type="Proteomes" id="UP001652740"/>
    </source>
</evidence>
<dbReference type="RefSeq" id="XP_052758010.1">
    <property type="nucleotide sequence ID" value="XM_052902050.1"/>
</dbReference>
<dbReference type="SUPFAM" id="SSF53474">
    <property type="entry name" value="alpha/beta-Hydrolases"/>
    <property type="match status" value="1"/>
</dbReference>
<evidence type="ECO:0000313" key="4">
    <source>
        <dbReference type="RefSeq" id="XP_052758010.1"/>
    </source>
</evidence>
<gene>
    <name evidence="4" type="primary">LOC128202286</name>
</gene>
<organism evidence="3 4">
    <name type="scientific">Galleria mellonella</name>
    <name type="common">Greater wax moth</name>
    <dbReference type="NCBI Taxonomy" id="7137"/>
    <lineage>
        <taxon>Eukaryota</taxon>
        <taxon>Metazoa</taxon>
        <taxon>Ecdysozoa</taxon>
        <taxon>Arthropoda</taxon>
        <taxon>Hexapoda</taxon>
        <taxon>Insecta</taxon>
        <taxon>Pterygota</taxon>
        <taxon>Neoptera</taxon>
        <taxon>Endopterygota</taxon>
        <taxon>Lepidoptera</taxon>
        <taxon>Glossata</taxon>
        <taxon>Ditrysia</taxon>
        <taxon>Pyraloidea</taxon>
        <taxon>Pyralidae</taxon>
        <taxon>Galleriinae</taxon>
        <taxon>Galleria</taxon>
    </lineage>
</organism>
<proteinExistence type="inferred from homology"/>
<reference evidence="4" key="1">
    <citation type="submission" date="2025-08" db="UniProtKB">
        <authorList>
            <consortium name="RefSeq"/>
        </authorList>
    </citation>
    <scope>IDENTIFICATION</scope>
    <source>
        <tissue evidence="4">Whole larvae</tissue>
    </source>
</reference>
<keyword evidence="3" id="KW-1185">Reference proteome</keyword>
<dbReference type="InterPro" id="IPR029058">
    <property type="entry name" value="AB_hydrolase_fold"/>
</dbReference>
<dbReference type="PANTHER" id="PTHR21661">
    <property type="entry name" value="EPOXIDE HYDROLASE 1-RELATED"/>
    <property type="match status" value="1"/>
</dbReference>
<dbReference type="Gene3D" id="3.40.50.1820">
    <property type="entry name" value="alpha/beta hydrolase"/>
    <property type="match status" value="1"/>
</dbReference>
<dbReference type="InterPro" id="IPR000639">
    <property type="entry name" value="Epox_hydrolase-like"/>
</dbReference>
<dbReference type="PRINTS" id="PR00412">
    <property type="entry name" value="EPOXHYDRLASE"/>
</dbReference>
<keyword evidence="2" id="KW-0378">Hydrolase</keyword>
<name>A0ABM3N365_GALME</name>
<dbReference type="PANTHER" id="PTHR21661:SF35">
    <property type="entry name" value="EPOXIDE HYDROLASE"/>
    <property type="match status" value="1"/>
</dbReference>
<evidence type="ECO:0000256" key="1">
    <source>
        <dbReference type="ARBA" id="ARBA00010088"/>
    </source>
</evidence>
<dbReference type="Proteomes" id="UP001652740">
    <property type="component" value="Unplaced"/>
</dbReference>
<protein>
    <submittedName>
        <fullName evidence="4">Juvenile hormone epoxide hydrolase-like</fullName>
    </submittedName>
</protein>
<sequence length="154" mass="17360">MPSVGLTDSPSGLLAYILEKYSAGTRAENKELKDGGLTKRFTRDELIDNIMIYWTSNCITTSMRLYADTTSKRELSLRVNEIPTSVPTWVIQAKNEIIYQPPNVLRIKYPNLVNVTVIHDGGHFLASELPQVFSDDVLEAIKTFRALLTIKTEL</sequence>
<comment type="similarity">
    <text evidence="1">Belongs to the peptidase S33 family.</text>
</comment>
<accession>A0ABM3N365</accession>
<evidence type="ECO:0000256" key="2">
    <source>
        <dbReference type="ARBA" id="ARBA00022801"/>
    </source>
</evidence>
<dbReference type="GeneID" id="128202286"/>